<dbReference type="PRINTS" id="PR00352">
    <property type="entry name" value="3FE4SFRDOXIN"/>
</dbReference>
<evidence type="ECO:0000313" key="8">
    <source>
        <dbReference type="EMBL" id="WMW23191.1"/>
    </source>
</evidence>
<evidence type="ECO:0000256" key="4">
    <source>
        <dbReference type="ARBA" id="ARBA00023004"/>
    </source>
</evidence>
<accession>A0AA51YHI2</accession>
<keyword evidence="6" id="KW-0249">Electron transport</keyword>
<gene>
    <name evidence="8" type="ORF">RE476_05000</name>
</gene>
<dbReference type="InterPro" id="IPR001080">
    <property type="entry name" value="3Fe4S_ferredoxin"/>
</dbReference>
<comment type="function">
    <text evidence="6">Ferredoxins are iron-sulfur proteins that transfer electrons in a wide variety of metabolic reactions.</text>
</comment>
<keyword evidence="5 6" id="KW-0411">Iron-sulfur</keyword>
<dbReference type="PANTHER" id="PTHR43687:SF1">
    <property type="entry name" value="FERREDOXIN III"/>
    <property type="match status" value="1"/>
</dbReference>
<evidence type="ECO:0000256" key="1">
    <source>
        <dbReference type="ARBA" id="ARBA00001966"/>
    </source>
</evidence>
<proteinExistence type="predicted"/>
<keyword evidence="9" id="KW-1185">Reference proteome</keyword>
<dbReference type="EMBL" id="CP133594">
    <property type="protein sequence ID" value="WMW23191.1"/>
    <property type="molecule type" value="Genomic_DNA"/>
</dbReference>
<evidence type="ECO:0000256" key="3">
    <source>
        <dbReference type="ARBA" id="ARBA00022723"/>
    </source>
</evidence>
<reference evidence="8" key="1">
    <citation type="submission" date="2023-08" db="EMBL/GenBank/DDBJ databases">
        <title>Methanolobus mangrovi sp. nov. and Methanolobus sediminis sp. nov, two novel methylotrophic methanogens isolated from mangrove sediments in China.</title>
        <authorList>
            <person name="Zhou J."/>
        </authorList>
    </citation>
    <scope>NUCLEOTIDE SEQUENCE</scope>
    <source>
        <strain evidence="8">FTZ2</strain>
    </source>
</reference>
<protein>
    <recommendedName>
        <fullName evidence="6">Ferredoxin</fullName>
    </recommendedName>
</protein>
<name>A0AA51YHI2_9EURY</name>
<dbReference type="KEGG" id="mmav:RE476_05000"/>
<keyword evidence="3 6" id="KW-0479">Metal-binding</keyword>
<feature type="domain" description="4Fe-4S ferredoxin-type" evidence="7">
    <location>
        <begin position="31"/>
        <end position="58"/>
    </location>
</feature>
<dbReference type="PROSITE" id="PS00198">
    <property type="entry name" value="4FE4S_FER_1"/>
    <property type="match status" value="1"/>
</dbReference>
<dbReference type="InterPro" id="IPR017896">
    <property type="entry name" value="4Fe4S_Fe-S-bd"/>
</dbReference>
<feature type="domain" description="4Fe-4S ferredoxin-type" evidence="7">
    <location>
        <begin position="1"/>
        <end position="30"/>
    </location>
</feature>
<dbReference type="GeneID" id="84229475"/>
<dbReference type="InterPro" id="IPR050572">
    <property type="entry name" value="Fe-S_Ferredoxin"/>
</dbReference>
<comment type="cofactor">
    <cofactor evidence="1">
        <name>[4Fe-4S] cluster</name>
        <dbReference type="ChEBI" id="CHEBI:49883"/>
    </cofactor>
</comment>
<evidence type="ECO:0000256" key="5">
    <source>
        <dbReference type="ARBA" id="ARBA00023014"/>
    </source>
</evidence>
<sequence length="58" mass="6007">MPAIVDKDVCTGCELCVNSCPVEAISMGDNDIAVVDANECVDCGDCVDICPVEAISLE</sequence>
<dbReference type="Gene3D" id="3.30.70.20">
    <property type="match status" value="1"/>
</dbReference>
<keyword evidence="2" id="KW-0004">4Fe-4S</keyword>
<dbReference type="GO" id="GO:0009055">
    <property type="term" value="F:electron transfer activity"/>
    <property type="evidence" value="ECO:0007669"/>
    <property type="project" value="UniProtKB-UniRule"/>
</dbReference>
<organism evidence="8 9">
    <name type="scientific">Methanolobus mangrovi</name>
    <dbReference type="NCBI Taxonomy" id="3072977"/>
    <lineage>
        <taxon>Archaea</taxon>
        <taxon>Methanobacteriati</taxon>
        <taxon>Methanobacteriota</taxon>
        <taxon>Stenosarchaea group</taxon>
        <taxon>Methanomicrobia</taxon>
        <taxon>Methanosarcinales</taxon>
        <taxon>Methanosarcinaceae</taxon>
        <taxon>Methanolobus</taxon>
    </lineage>
</organism>
<evidence type="ECO:0000313" key="9">
    <source>
        <dbReference type="Proteomes" id="UP001183006"/>
    </source>
</evidence>
<dbReference type="GO" id="GO:0051539">
    <property type="term" value="F:4 iron, 4 sulfur cluster binding"/>
    <property type="evidence" value="ECO:0007669"/>
    <property type="project" value="UniProtKB-KW"/>
</dbReference>
<dbReference type="RefSeq" id="WP_309309307.1">
    <property type="nucleotide sequence ID" value="NZ_CP133594.1"/>
</dbReference>
<dbReference type="InterPro" id="IPR017900">
    <property type="entry name" value="4Fe4S_Fe_S_CS"/>
</dbReference>
<dbReference type="SUPFAM" id="SSF54862">
    <property type="entry name" value="4Fe-4S ferredoxins"/>
    <property type="match status" value="1"/>
</dbReference>
<evidence type="ECO:0000259" key="7">
    <source>
        <dbReference type="PROSITE" id="PS51379"/>
    </source>
</evidence>
<dbReference type="AlphaFoldDB" id="A0AA51YHI2"/>
<dbReference type="GO" id="GO:0005506">
    <property type="term" value="F:iron ion binding"/>
    <property type="evidence" value="ECO:0007669"/>
    <property type="project" value="UniProtKB-UniRule"/>
</dbReference>
<dbReference type="PROSITE" id="PS51379">
    <property type="entry name" value="4FE4S_FER_2"/>
    <property type="match status" value="2"/>
</dbReference>
<dbReference type="Proteomes" id="UP001183006">
    <property type="component" value="Chromosome"/>
</dbReference>
<evidence type="ECO:0000256" key="6">
    <source>
        <dbReference type="RuleBase" id="RU368020"/>
    </source>
</evidence>
<dbReference type="GO" id="GO:0016491">
    <property type="term" value="F:oxidoreductase activity"/>
    <property type="evidence" value="ECO:0007669"/>
    <property type="project" value="UniProtKB-ARBA"/>
</dbReference>
<dbReference type="PANTHER" id="PTHR43687">
    <property type="entry name" value="ADENYLYLSULFATE REDUCTASE, BETA SUBUNIT"/>
    <property type="match status" value="1"/>
</dbReference>
<dbReference type="Pfam" id="PF14697">
    <property type="entry name" value="Fer4_21"/>
    <property type="match status" value="1"/>
</dbReference>
<keyword evidence="4 6" id="KW-0408">Iron</keyword>
<keyword evidence="6" id="KW-0813">Transport</keyword>
<evidence type="ECO:0000256" key="2">
    <source>
        <dbReference type="ARBA" id="ARBA00022485"/>
    </source>
</evidence>